<dbReference type="SMART" id="SM00062">
    <property type="entry name" value="PBPb"/>
    <property type="match status" value="1"/>
</dbReference>
<evidence type="ECO:0000256" key="2">
    <source>
        <dbReference type="ARBA" id="ARBA00022448"/>
    </source>
</evidence>
<proteinExistence type="inferred from homology"/>
<comment type="similarity">
    <text evidence="1">Belongs to the bacterial solute-binding protein 3 family.</text>
</comment>
<keyword evidence="3 4" id="KW-0732">Signal</keyword>
<sequence>MKRAYLTVYAALVASALSAPAVAEDLTGTLQKVKETGSITVGYRETSLPFSYIDDNQKPLGFALDICGKIVDEIKATLKLDKLEVKLTPVSSATRIPLMANGTIDLECASTTNNIERQRLVSFSPTYFLTANRFVAKTSSGLKTIDDLKGKTVASTSGTSNIKQLFEANTARQLGMNILTAKDNAEGFLMVENGRADAYVMDDILLAGLVASAKTPSDYAISTDQFSMPEPYGIMLRKDDPAFKAVVDRAATQLYTSPEIATLYAKWFMTPVPPKGVNFNFPITPALAKAFAHPNDSGDPKAY</sequence>
<dbReference type="SUPFAM" id="SSF53850">
    <property type="entry name" value="Periplasmic binding protein-like II"/>
    <property type="match status" value="1"/>
</dbReference>
<reference evidence="6" key="1">
    <citation type="journal article" date="2024" name="Antonie Van Leeuwenhoek">
        <title>Bradyrhizobium ontarionense sp. nov., a novel bacterial symbiont isolated from Aeschynomene indica (Indian jointvetch), harbours photosynthesis, nitrogen fixation and nitrous oxide (N2O) reductase genes.</title>
        <authorList>
            <person name="Bromfield E.S.P."/>
            <person name="Cloutier S."/>
        </authorList>
    </citation>
    <scope>NUCLEOTIDE SEQUENCE</scope>
    <source>
        <strain evidence="6">A19</strain>
    </source>
</reference>
<evidence type="ECO:0000313" key="6">
    <source>
        <dbReference type="EMBL" id="UFZ04599.1"/>
    </source>
</evidence>
<feature type="chain" id="PRO_5045582288" evidence="4">
    <location>
        <begin position="24"/>
        <end position="303"/>
    </location>
</feature>
<feature type="signal peptide" evidence="4">
    <location>
        <begin position="1"/>
        <end position="23"/>
    </location>
</feature>
<evidence type="ECO:0000256" key="1">
    <source>
        <dbReference type="ARBA" id="ARBA00010333"/>
    </source>
</evidence>
<dbReference type="InterPro" id="IPR001638">
    <property type="entry name" value="Solute-binding_3/MltF_N"/>
</dbReference>
<keyword evidence="7" id="KW-1185">Reference proteome</keyword>
<evidence type="ECO:0000256" key="4">
    <source>
        <dbReference type="SAM" id="SignalP"/>
    </source>
</evidence>
<name>A0ABY3RB47_9BRAD</name>
<dbReference type="InterPro" id="IPR051455">
    <property type="entry name" value="Bact_solute-bind_prot3"/>
</dbReference>
<organism evidence="6 7">
    <name type="scientific">Bradyrhizobium ontarionense</name>
    <dbReference type="NCBI Taxonomy" id="2898149"/>
    <lineage>
        <taxon>Bacteria</taxon>
        <taxon>Pseudomonadati</taxon>
        <taxon>Pseudomonadota</taxon>
        <taxon>Alphaproteobacteria</taxon>
        <taxon>Hyphomicrobiales</taxon>
        <taxon>Nitrobacteraceae</taxon>
        <taxon>Bradyrhizobium</taxon>
    </lineage>
</organism>
<dbReference type="EMBL" id="CP088156">
    <property type="protein sequence ID" value="UFZ04599.1"/>
    <property type="molecule type" value="Genomic_DNA"/>
</dbReference>
<dbReference type="PANTHER" id="PTHR30085:SF2">
    <property type="entry name" value="GLUTAMATE_ASPARTATE IMPORT SOLUTE-BINDING PROTEIN"/>
    <property type="match status" value="1"/>
</dbReference>
<dbReference type="Gene3D" id="3.40.190.10">
    <property type="entry name" value="Periplasmic binding protein-like II"/>
    <property type="match status" value="2"/>
</dbReference>
<keyword evidence="2" id="KW-0813">Transport</keyword>
<dbReference type="Pfam" id="PF00497">
    <property type="entry name" value="SBP_bac_3"/>
    <property type="match status" value="1"/>
</dbReference>
<protein>
    <submittedName>
        <fullName evidence="6">Amino acid ABC transporter substrate-binding protein</fullName>
    </submittedName>
</protein>
<feature type="domain" description="Solute-binding protein family 3/N-terminal" evidence="5">
    <location>
        <begin position="38"/>
        <end position="271"/>
    </location>
</feature>
<dbReference type="CDD" id="cd13688">
    <property type="entry name" value="PBP2_GltI_DEBP"/>
    <property type="match status" value="1"/>
</dbReference>
<dbReference type="Proteomes" id="UP001431010">
    <property type="component" value="Chromosome"/>
</dbReference>
<dbReference type="PANTHER" id="PTHR30085">
    <property type="entry name" value="AMINO ACID ABC TRANSPORTER PERMEASE"/>
    <property type="match status" value="1"/>
</dbReference>
<evidence type="ECO:0000313" key="7">
    <source>
        <dbReference type="Proteomes" id="UP001431010"/>
    </source>
</evidence>
<gene>
    <name evidence="6" type="ORF">LQG66_36375</name>
</gene>
<accession>A0ABY3RB47</accession>
<evidence type="ECO:0000256" key="3">
    <source>
        <dbReference type="ARBA" id="ARBA00022729"/>
    </source>
</evidence>
<evidence type="ECO:0000259" key="5">
    <source>
        <dbReference type="SMART" id="SM00062"/>
    </source>
</evidence>
<dbReference type="RefSeq" id="WP_231321438.1">
    <property type="nucleotide sequence ID" value="NZ_CP088156.1"/>
</dbReference>